<keyword evidence="4" id="KW-1185">Reference proteome</keyword>
<evidence type="ECO:0000313" key="4">
    <source>
        <dbReference type="Proteomes" id="UP000515163"/>
    </source>
</evidence>
<dbReference type="PANTHER" id="PTHR21052">
    <property type="entry name" value="SPERMATOGENESIS ASSOCIATED 11-RELATED"/>
    <property type="match status" value="1"/>
</dbReference>
<dbReference type="RefSeq" id="XP_031562880.1">
    <property type="nucleotide sequence ID" value="XM_031707020.1"/>
</dbReference>
<dbReference type="InterPro" id="IPR037151">
    <property type="entry name" value="AlkB-like_sf"/>
</dbReference>
<name>A0A6P8ICS4_ACTTE</name>
<reference evidence="5" key="1">
    <citation type="submission" date="2025-08" db="UniProtKB">
        <authorList>
            <consortium name="RefSeq"/>
        </authorList>
    </citation>
    <scope>IDENTIFICATION</scope>
    <source>
        <tissue evidence="5">Tentacle</tissue>
    </source>
</reference>
<sequence length="240" mass="27992">MADVLLRRFLFFNLSYSRKCIILKALRGGFATEASSNVDLLSNVSFLTNDCTIEELEAVQDMVSGNLEVYENFVSEEEEDRLIKEVEPYLKTQKYQFDHWDGAIKGYRETEKSRWTDDCLRVFKRMRDTSFKPNTKLLSHVHVLDLDGNGYIKPHIDSVKFCGPTIAGLSLLSSSVMRLIHEKYSSVTVDLLLPRRSMYILRDSIRYEFTHEVLEDKTSRWKGEHIPRDRRISVILRCQP</sequence>
<comment type="similarity">
    <text evidence="2">Belongs to the iron/ascorbate-dependent oxidoreductase family.</text>
</comment>
<dbReference type="InterPro" id="IPR032870">
    <property type="entry name" value="ALKBH7-like"/>
</dbReference>
<dbReference type="SUPFAM" id="SSF51197">
    <property type="entry name" value="Clavaminate synthase-like"/>
    <property type="match status" value="1"/>
</dbReference>
<dbReference type="InParanoid" id="A0A6P8ICS4"/>
<dbReference type="Gene3D" id="2.60.120.590">
    <property type="entry name" value="Alpha-ketoglutarate-dependent dioxygenase AlkB-like"/>
    <property type="match status" value="1"/>
</dbReference>
<dbReference type="PANTHER" id="PTHR21052:SF0">
    <property type="entry name" value="ALPHA-KETOGLUTARATE-DEPENDENT DIOXYGENASE ALKB HOMOLOG 7, MITOCHONDRIAL"/>
    <property type="match status" value="1"/>
</dbReference>
<dbReference type="PROSITE" id="PS51471">
    <property type="entry name" value="FE2OG_OXY"/>
    <property type="match status" value="1"/>
</dbReference>
<comment type="cofactor">
    <cofactor evidence="1">
        <name>Fe(2+)</name>
        <dbReference type="ChEBI" id="CHEBI:29033"/>
    </cofactor>
</comment>
<proteinExistence type="inferred from homology"/>
<keyword evidence="2" id="KW-0560">Oxidoreductase</keyword>
<evidence type="ECO:0000256" key="1">
    <source>
        <dbReference type="ARBA" id="ARBA00001954"/>
    </source>
</evidence>
<keyword evidence="2" id="KW-0479">Metal-binding</keyword>
<dbReference type="GO" id="GO:0006631">
    <property type="term" value="P:fatty acid metabolic process"/>
    <property type="evidence" value="ECO:0007669"/>
    <property type="project" value="TreeGrafter"/>
</dbReference>
<dbReference type="FunCoup" id="A0A6P8ICS4">
    <property type="interactions" value="675"/>
</dbReference>
<dbReference type="InterPro" id="IPR005123">
    <property type="entry name" value="Oxoglu/Fe-dep_dioxygenase_dom"/>
</dbReference>
<protein>
    <submittedName>
        <fullName evidence="5">Alpha-ketoglutarate-dependent dioxygenase alkB homolog 7, mitochondrial-like</fullName>
    </submittedName>
</protein>
<organism evidence="4 5">
    <name type="scientific">Actinia tenebrosa</name>
    <name type="common">Australian red waratah sea anemone</name>
    <dbReference type="NCBI Taxonomy" id="6105"/>
    <lineage>
        <taxon>Eukaryota</taxon>
        <taxon>Metazoa</taxon>
        <taxon>Cnidaria</taxon>
        <taxon>Anthozoa</taxon>
        <taxon>Hexacorallia</taxon>
        <taxon>Actiniaria</taxon>
        <taxon>Actiniidae</taxon>
        <taxon>Actinia</taxon>
    </lineage>
</organism>
<dbReference type="GO" id="GO:0016491">
    <property type="term" value="F:oxidoreductase activity"/>
    <property type="evidence" value="ECO:0007669"/>
    <property type="project" value="UniProtKB-KW"/>
</dbReference>
<evidence type="ECO:0000259" key="3">
    <source>
        <dbReference type="PROSITE" id="PS51471"/>
    </source>
</evidence>
<dbReference type="AlphaFoldDB" id="A0A6P8ICS4"/>
<gene>
    <name evidence="5" type="primary">LOC116298523</name>
</gene>
<dbReference type="OrthoDB" id="28127at2759"/>
<dbReference type="GeneID" id="116298523"/>
<evidence type="ECO:0000313" key="5">
    <source>
        <dbReference type="RefSeq" id="XP_031562880.1"/>
    </source>
</evidence>
<dbReference type="GO" id="GO:0005759">
    <property type="term" value="C:mitochondrial matrix"/>
    <property type="evidence" value="ECO:0007669"/>
    <property type="project" value="TreeGrafter"/>
</dbReference>
<feature type="domain" description="Fe2OG dioxygenase" evidence="3">
    <location>
        <begin position="132"/>
        <end position="240"/>
    </location>
</feature>
<keyword evidence="2" id="KW-0408">Iron</keyword>
<dbReference type="GO" id="GO:0006974">
    <property type="term" value="P:DNA damage response"/>
    <property type="evidence" value="ECO:0007669"/>
    <property type="project" value="InterPro"/>
</dbReference>
<dbReference type="GO" id="GO:0046872">
    <property type="term" value="F:metal ion binding"/>
    <property type="evidence" value="ECO:0007669"/>
    <property type="project" value="UniProtKB-KW"/>
</dbReference>
<dbReference type="KEGG" id="aten:116298523"/>
<evidence type="ECO:0000256" key="2">
    <source>
        <dbReference type="RuleBase" id="RU003682"/>
    </source>
</evidence>
<dbReference type="Proteomes" id="UP000515163">
    <property type="component" value="Unplaced"/>
</dbReference>
<accession>A0A6P8ICS4</accession>